<comment type="subcellular location">
    <subcellularLocation>
        <location evidence="1">Cytoplasm</location>
    </subcellularLocation>
</comment>
<name>E4WYU4_OIKDI</name>
<dbReference type="GO" id="GO:0004719">
    <property type="term" value="F:protein-L-isoaspartate (D-aspartate) O-methyltransferase activity"/>
    <property type="evidence" value="ECO:0007669"/>
    <property type="project" value="UniProtKB-EC"/>
</dbReference>
<dbReference type="PANTHER" id="PTHR11579:SF0">
    <property type="entry name" value="PROTEIN-L-ISOASPARTATE(D-ASPARTATE) O-METHYLTRANSFERASE"/>
    <property type="match status" value="1"/>
</dbReference>
<evidence type="ECO:0000256" key="3">
    <source>
        <dbReference type="ARBA" id="ARBA00011890"/>
    </source>
</evidence>
<evidence type="ECO:0000256" key="1">
    <source>
        <dbReference type="ARBA" id="ARBA00004496"/>
    </source>
</evidence>
<evidence type="ECO:0000256" key="5">
    <source>
        <dbReference type="ARBA" id="ARBA00022603"/>
    </source>
</evidence>
<keyword evidence="5" id="KW-0489">Methyltransferase</keyword>
<sequence>MAWRCSGKSNTALIENLYKADIITSNVVRCAMSLTDRRCYVGQLNYNLAYEDRPLSIGFNATISAPHMHAYALENLLDPLKKAGEAGRVPKVLDVGCGSGYLLGAFARCYGAHVTGLEHIKDLYNLSVSNFSSDVKKSEDGESISDRVEIHHCDGRLGWPSESTEEHYDVIHVGAAAPEIPKSFFAQLNRGGRLILPVGPKGGSQIYQQWDKDEAGNLKNHNLMGVIYIPLTDAEDQLKDTN</sequence>
<dbReference type="AlphaFoldDB" id="E4WYU4"/>
<organism evidence="8">
    <name type="scientific">Oikopleura dioica</name>
    <name type="common">Tunicate</name>
    <dbReference type="NCBI Taxonomy" id="34765"/>
    <lineage>
        <taxon>Eukaryota</taxon>
        <taxon>Metazoa</taxon>
        <taxon>Chordata</taxon>
        <taxon>Tunicata</taxon>
        <taxon>Appendicularia</taxon>
        <taxon>Copelata</taxon>
        <taxon>Oikopleuridae</taxon>
        <taxon>Oikopleura</taxon>
    </lineage>
</organism>
<dbReference type="GO" id="GO:0032259">
    <property type="term" value="P:methylation"/>
    <property type="evidence" value="ECO:0007669"/>
    <property type="project" value="UniProtKB-KW"/>
</dbReference>
<dbReference type="EC" id="2.1.1.77" evidence="3"/>
<gene>
    <name evidence="8" type="ORF">GSOID_T00013635001</name>
</gene>
<proteinExistence type="inferred from homology"/>
<dbReference type="InParanoid" id="E4WYU4"/>
<accession>E4WYU4</accession>
<dbReference type="PANTHER" id="PTHR11579">
    <property type="entry name" value="PROTEIN-L-ISOASPARTATE O-METHYLTRANSFERASE"/>
    <property type="match status" value="1"/>
</dbReference>
<protein>
    <recommendedName>
        <fullName evidence="3">protein-L-isoaspartate(D-aspartate) O-methyltransferase</fullName>
        <ecNumber evidence="3">2.1.1.77</ecNumber>
    </recommendedName>
</protein>
<dbReference type="CDD" id="cd02440">
    <property type="entry name" value="AdoMet_MTases"/>
    <property type="match status" value="1"/>
</dbReference>
<keyword evidence="9" id="KW-1185">Reference proteome</keyword>
<evidence type="ECO:0000313" key="9">
    <source>
        <dbReference type="Proteomes" id="UP000001307"/>
    </source>
</evidence>
<dbReference type="SUPFAM" id="SSF53335">
    <property type="entry name" value="S-adenosyl-L-methionine-dependent methyltransferases"/>
    <property type="match status" value="1"/>
</dbReference>
<evidence type="ECO:0000256" key="6">
    <source>
        <dbReference type="ARBA" id="ARBA00022679"/>
    </source>
</evidence>
<evidence type="ECO:0000313" key="8">
    <source>
        <dbReference type="EMBL" id="CBY22859.1"/>
    </source>
</evidence>
<dbReference type="Proteomes" id="UP000001307">
    <property type="component" value="Unassembled WGS sequence"/>
</dbReference>
<keyword evidence="4" id="KW-0963">Cytoplasm</keyword>
<dbReference type="InterPro" id="IPR029063">
    <property type="entry name" value="SAM-dependent_MTases_sf"/>
</dbReference>
<comment type="similarity">
    <text evidence="2">Belongs to the methyltransferase superfamily. L-isoaspartyl/D-aspartyl protein methyltransferase family.</text>
</comment>
<dbReference type="EMBL" id="FN653019">
    <property type="protein sequence ID" value="CBY22859.1"/>
    <property type="molecule type" value="Genomic_DNA"/>
</dbReference>
<dbReference type="InterPro" id="IPR000682">
    <property type="entry name" value="PCMT"/>
</dbReference>
<keyword evidence="6" id="KW-0808">Transferase</keyword>
<evidence type="ECO:0000256" key="2">
    <source>
        <dbReference type="ARBA" id="ARBA00005369"/>
    </source>
</evidence>
<dbReference type="Gene3D" id="3.40.50.150">
    <property type="entry name" value="Vaccinia Virus protein VP39"/>
    <property type="match status" value="1"/>
</dbReference>
<dbReference type="GO" id="GO:0005737">
    <property type="term" value="C:cytoplasm"/>
    <property type="evidence" value="ECO:0007669"/>
    <property type="project" value="UniProtKB-SubCell"/>
</dbReference>
<dbReference type="Pfam" id="PF01135">
    <property type="entry name" value="PCMT"/>
    <property type="match status" value="1"/>
</dbReference>
<evidence type="ECO:0000256" key="4">
    <source>
        <dbReference type="ARBA" id="ARBA00022490"/>
    </source>
</evidence>
<evidence type="ECO:0000256" key="7">
    <source>
        <dbReference type="ARBA" id="ARBA00022691"/>
    </source>
</evidence>
<keyword evidence="7" id="KW-0949">S-adenosyl-L-methionine</keyword>
<dbReference type="FunCoup" id="E4WYU4">
    <property type="interactions" value="428"/>
</dbReference>
<reference evidence="8" key="1">
    <citation type="journal article" date="2010" name="Science">
        <title>Plasticity of animal genome architecture unmasked by rapid evolution of a pelagic tunicate.</title>
        <authorList>
            <person name="Denoeud F."/>
            <person name="Henriet S."/>
            <person name="Mungpakdee S."/>
            <person name="Aury J.M."/>
            <person name="Da Silva C."/>
            <person name="Brinkmann H."/>
            <person name="Mikhaleva J."/>
            <person name="Olsen L.C."/>
            <person name="Jubin C."/>
            <person name="Canestro C."/>
            <person name="Bouquet J.M."/>
            <person name="Danks G."/>
            <person name="Poulain J."/>
            <person name="Campsteijn C."/>
            <person name="Adamski M."/>
            <person name="Cross I."/>
            <person name="Yadetie F."/>
            <person name="Muffato M."/>
            <person name="Louis A."/>
            <person name="Butcher S."/>
            <person name="Tsagkogeorga G."/>
            <person name="Konrad A."/>
            <person name="Singh S."/>
            <person name="Jensen M.F."/>
            <person name="Cong E.H."/>
            <person name="Eikeseth-Otteraa H."/>
            <person name="Noel B."/>
            <person name="Anthouard V."/>
            <person name="Porcel B.M."/>
            <person name="Kachouri-Lafond R."/>
            <person name="Nishino A."/>
            <person name="Ugolini M."/>
            <person name="Chourrout P."/>
            <person name="Nishida H."/>
            <person name="Aasland R."/>
            <person name="Huzurbazar S."/>
            <person name="Westhof E."/>
            <person name="Delsuc F."/>
            <person name="Lehrach H."/>
            <person name="Reinhardt R."/>
            <person name="Weissenbach J."/>
            <person name="Roy S.W."/>
            <person name="Artiguenave F."/>
            <person name="Postlethwait J.H."/>
            <person name="Manak J.R."/>
            <person name="Thompson E.M."/>
            <person name="Jaillon O."/>
            <person name="Du Pasquier L."/>
            <person name="Boudinot P."/>
            <person name="Liberles D.A."/>
            <person name="Volff J.N."/>
            <person name="Philippe H."/>
            <person name="Lenhard B."/>
            <person name="Roest Crollius H."/>
            <person name="Wincker P."/>
            <person name="Chourrout D."/>
        </authorList>
    </citation>
    <scope>NUCLEOTIDE SEQUENCE [LARGE SCALE GENOMIC DNA]</scope>
</reference>
<dbReference type="OrthoDB" id="73890at2759"/>